<dbReference type="SMART" id="SM00530">
    <property type="entry name" value="HTH_XRE"/>
    <property type="match status" value="1"/>
</dbReference>
<evidence type="ECO:0000256" key="1">
    <source>
        <dbReference type="SAM" id="MobiDB-lite"/>
    </source>
</evidence>
<accession>A0ABW4FXR3</accession>
<dbReference type="RefSeq" id="WP_379660130.1">
    <property type="nucleotide sequence ID" value="NZ_JBHUCP010000052.1"/>
</dbReference>
<dbReference type="Pfam" id="PF01381">
    <property type="entry name" value="HTH_3"/>
    <property type="match status" value="1"/>
</dbReference>
<keyword evidence="4" id="KW-1185">Reference proteome</keyword>
<dbReference type="InterPro" id="IPR001387">
    <property type="entry name" value="Cro/C1-type_HTH"/>
</dbReference>
<evidence type="ECO:0000313" key="3">
    <source>
        <dbReference type="EMBL" id="MFD1535324.1"/>
    </source>
</evidence>
<feature type="region of interest" description="Disordered" evidence="1">
    <location>
        <begin position="17"/>
        <end position="41"/>
    </location>
</feature>
<dbReference type="CDD" id="cd00093">
    <property type="entry name" value="HTH_XRE"/>
    <property type="match status" value="1"/>
</dbReference>
<sequence>MDPGLLLAEARRRARLSQDELAERAGTSRPTLSSYEHGHRSPTLQTASRVLAAAGFELAATPLVTFTEHVTSRGRTVAVPSHLPRLSPARALATVTLPLHVNWSEPDRRFDMRDRAQRSRVYEIVLREGTPEDVLVYIDGVLLVEVWDDLVLPRDVRAAWAPVIEQAATAAA</sequence>
<dbReference type="PROSITE" id="PS50943">
    <property type="entry name" value="HTH_CROC1"/>
    <property type="match status" value="1"/>
</dbReference>
<protein>
    <submittedName>
        <fullName evidence="3">Helix-turn-helix transcriptional regulator</fullName>
    </submittedName>
</protein>
<feature type="domain" description="HTH cro/C1-type" evidence="2">
    <location>
        <begin position="7"/>
        <end position="61"/>
    </location>
</feature>
<organism evidence="3 4">
    <name type="scientific">Pseudonocardia aurantiaca</name>
    <dbReference type="NCBI Taxonomy" id="75290"/>
    <lineage>
        <taxon>Bacteria</taxon>
        <taxon>Bacillati</taxon>
        <taxon>Actinomycetota</taxon>
        <taxon>Actinomycetes</taxon>
        <taxon>Pseudonocardiales</taxon>
        <taxon>Pseudonocardiaceae</taxon>
        <taxon>Pseudonocardia</taxon>
    </lineage>
</organism>
<dbReference type="EMBL" id="JBHUCP010000052">
    <property type="protein sequence ID" value="MFD1535324.1"/>
    <property type="molecule type" value="Genomic_DNA"/>
</dbReference>
<reference evidence="4" key="1">
    <citation type="journal article" date="2019" name="Int. J. Syst. Evol. Microbiol.">
        <title>The Global Catalogue of Microorganisms (GCM) 10K type strain sequencing project: providing services to taxonomists for standard genome sequencing and annotation.</title>
        <authorList>
            <consortium name="The Broad Institute Genomics Platform"/>
            <consortium name="The Broad Institute Genome Sequencing Center for Infectious Disease"/>
            <person name="Wu L."/>
            <person name="Ma J."/>
        </authorList>
    </citation>
    <scope>NUCLEOTIDE SEQUENCE [LARGE SCALE GENOMIC DNA]</scope>
    <source>
        <strain evidence="4">JCM 12165</strain>
    </source>
</reference>
<dbReference type="InterPro" id="IPR010982">
    <property type="entry name" value="Lambda_DNA-bd_dom_sf"/>
</dbReference>
<gene>
    <name evidence="3" type="ORF">ACFSCY_38555</name>
</gene>
<evidence type="ECO:0000259" key="2">
    <source>
        <dbReference type="PROSITE" id="PS50943"/>
    </source>
</evidence>
<dbReference type="Proteomes" id="UP001597145">
    <property type="component" value="Unassembled WGS sequence"/>
</dbReference>
<name>A0ABW4FXR3_9PSEU</name>
<comment type="caution">
    <text evidence="3">The sequence shown here is derived from an EMBL/GenBank/DDBJ whole genome shotgun (WGS) entry which is preliminary data.</text>
</comment>
<dbReference type="SUPFAM" id="SSF47413">
    <property type="entry name" value="lambda repressor-like DNA-binding domains"/>
    <property type="match status" value="1"/>
</dbReference>
<proteinExistence type="predicted"/>
<dbReference type="Gene3D" id="1.10.260.40">
    <property type="entry name" value="lambda repressor-like DNA-binding domains"/>
    <property type="match status" value="1"/>
</dbReference>
<evidence type="ECO:0000313" key="4">
    <source>
        <dbReference type="Proteomes" id="UP001597145"/>
    </source>
</evidence>